<dbReference type="InterPro" id="IPR016186">
    <property type="entry name" value="C-type_lectin-like/link_sf"/>
</dbReference>
<dbReference type="SUPFAM" id="SSF56436">
    <property type="entry name" value="C-type lectin-like"/>
    <property type="match status" value="1"/>
</dbReference>
<dbReference type="PANTHER" id="PTHR22803">
    <property type="entry name" value="MANNOSE, PHOSPHOLIPASE, LECTIN RECEPTOR RELATED"/>
    <property type="match status" value="1"/>
</dbReference>
<evidence type="ECO:0000256" key="1">
    <source>
        <dbReference type="SAM" id="SignalP"/>
    </source>
</evidence>
<organism evidence="3 4">
    <name type="scientific">Exaiptasia diaphana</name>
    <name type="common">Tropical sea anemone</name>
    <name type="synonym">Aiptasia pulchella</name>
    <dbReference type="NCBI Taxonomy" id="2652724"/>
    <lineage>
        <taxon>Eukaryota</taxon>
        <taxon>Metazoa</taxon>
        <taxon>Cnidaria</taxon>
        <taxon>Anthozoa</taxon>
        <taxon>Hexacorallia</taxon>
        <taxon>Actiniaria</taxon>
        <taxon>Aiptasiidae</taxon>
        <taxon>Exaiptasia</taxon>
    </lineage>
</organism>
<sequence>MEMGLTRALLCILLLQGKLWLISCLAHCSCYTFHDTNRNRWAESNQDCETRNGTLVSMETEDEWNFITSEIQKINSTANINNDWFIGLSIARKELEKYNSLEDKRKAGWSWTSGQKLTINSKWQRNEPNNRGRYDDYCVVISKNWPKGKYGFIKDVNCFFQHPYICEYDAGNKVNTSLNPVCWSNSSSKIRLTSCTEVNIPTTVITTTTSKIDATTTLPVQVYSIERTTAITTTQSK</sequence>
<dbReference type="RefSeq" id="XP_028514196.1">
    <property type="nucleotide sequence ID" value="XM_028658395.1"/>
</dbReference>
<dbReference type="Proteomes" id="UP000887567">
    <property type="component" value="Unplaced"/>
</dbReference>
<feature type="domain" description="C-type lectin" evidence="2">
    <location>
        <begin position="26"/>
        <end position="167"/>
    </location>
</feature>
<feature type="signal peptide" evidence="1">
    <location>
        <begin position="1"/>
        <end position="26"/>
    </location>
</feature>
<proteinExistence type="predicted"/>
<keyword evidence="4" id="KW-1185">Reference proteome</keyword>
<dbReference type="PROSITE" id="PS50041">
    <property type="entry name" value="C_TYPE_LECTIN_2"/>
    <property type="match status" value="1"/>
</dbReference>
<reference evidence="3" key="1">
    <citation type="submission" date="2022-11" db="UniProtKB">
        <authorList>
            <consortium name="EnsemblMetazoa"/>
        </authorList>
    </citation>
    <scope>IDENTIFICATION</scope>
</reference>
<evidence type="ECO:0000259" key="2">
    <source>
        <dbReference type="PROSITE" id="PS50041"/>
    </source>
</evidence>
<dbReference type="AlphaFoldDB" id="A0A913YII4"/>
<dbReference type="KEGG" id="epa:114574811"/>
<evidence type="ECO:0000313" key="4">
    <source>
        <dbReference type="Proteomes" id="UP000887567"/>
    </source>
</evidence>
<name>A0A913YII4_EXADI</name>
<evidence type="ECO:0000313" key="3">
    <source>
        <dbReference type="EnsemblMetazoa" id="XP_028514196.1"/>
    </source>
</evidence>
<dbReference type="EnsemblMetazoa" id="XM_028658395.1">
    <property type="protein sequence ID" value="XP_028514196.1"/>
    <property type="gene ID" value="LOC114574811"/>
</dbReference>
<dbReference type="Gene3D" id="3.10.100.10">
    <property type="entry name" value="Mannose-Binding Protein A, subunit A"/>
    <property type="match status" value="1"/>
</dbReference>
<dbReference type="InterPro" id="IPR016187">
    <property type="entry name" value="CTDL_fold"/>
</dbReference>
<dbReference type="InterPro" id="IPR050111">
    <property type="entry name" value="C-type_lectin/snaclec_domain"/>
</dbReference>
<dbReference type="OrthoDB" id="538816at2759"/>
<accession>A0A913YII4</accession>
<protein>
    <recommendedName>
        <fullName evidence="2">C-type lectin domain-containing protein</fullName>
    </recommendedName>
</protein>
<dbReference type="CDD" id="cd00037">
    <property type="entry name" value="CLECT"/>
    <property type="match status" value="1"/>
</dbReference>
<keyword evidence="1" id="KW-0732">Signal</keyword>
<dbReference type="Pfam" id="PF00059">
    <property type="entry name" value="Lectin_C"/>
    <property type="match status" value="1"/>
</dbReference>
<dbReference type="SMART" id="SM00034">
    <property type="entry name" value="CLECT"/>
    <property type="match status" value="1"/>
</dbReference>
<dbReference type="GeneID" id="114574811"/>
<feature type="chain" id="PRO_5036802173" description="C-type lectin domain-containing protein" evidence="1">
    <location>
        <begin position="27"/>
        <end position="237"/>
    </location>
</feature>
<dbReference type="InterPro" id="IPR001304">
    <property type="entry name" value="C-type_lectin-like"/>
</dbReference>